<organism evidence="8 9">
    <name type="scientific">Nocardioides panzhihuensis</name>
    <dbReference type="NCBI Taxonomy" id="860243"/>
    <lineage>
        <taxon>Bacteria</taxon>
        <taxon>Bacillati</taxon>
        <taxon>Actinomycetota</taxon>
        <taxon>Actinomycetes</taxon>
        <taxon>Propionibacteriales</taxon>
        <taxon>Nocardioidaceae</taxon>
        <taxon>Nocardioides</taxon>
    </lineage>
</organism>
<evidence type="ECO:0000313" key="9">
    <source>
        <dbReference type="Proteomes" id="UP000564496"/>
    </source>
</evidence>
<proteinExistence type="predicted"/>
<dbReference type="SUPFAM" id="SSF103473">
    <property type="entry name" value="MFS general substrate transporter"/>
    <property type="match status" value="1"/>
</dbReference>
<dbReference type="CDD" id="cd06173">
    <property type="entry name" value="MFS_MefA_like"/>
    <property type="match status" value="1"/>
</dbReference>
<dbReference type="PANTHER" id="PTHR23513">
    <property type="entry name" value="INTEGRAL MEMBRANE EFFLUX PROTEIN-RELATED"/>
    <property type="match status" value="1"/>
</dbReference>
<keyword evidence="5 6" id="KW-0472">Membrane</keyword>
<reference evidence="8 9" key="1">
    <citation type="submission" date="2020-07" db="EMBL/GenBank/DDBJ databases">
        <title>Sequencing the genomes of 1000 actinobacteria strains.</title>
        <authorList>
            <person name="Klenk H.-P."/>
        </authorList>
    </citation>
    <scope>NUCLEOTIDE SEQUENCE [LARGE SCALE GENOMIC DNA]</scope>
    <source>
        <strain evidence="8 9">DSM 26487</strain>
    </source>
</reference>
<feature type="transmembrane region" description="Helical" evidence="6">
    <location>
        <begin position="288"/>
        <end position="306"/>
    </location>
</feature>
<dbReference type="EMBL" id="JACBZR010000001">
    <property type="protein sequence ID" value="NYI78689.1"/>
    <property type="molecule type" value="Genomic_DNA"/>
</dbReference>
<gene>
    <name evidence="8" type="ORF">BJ988_003337</name>
</gene>
<feature type="transmembrane region" description="Helical" evidence="6">
    <location>
        <begin position="47"/>
        <end position="72"/>
    </location>
</feature>
<name>A0A7Z0DN49_9ACTN</name>
<evidence type="ECO:0000313" key="8">
    <source>
        <dbReference type="EMBL" id="NYI78689.1"/>
    </source>
</evidence>
<comment type="caution">
    <text evidence="8">The sequence shown here is derived from an EMBL/GenBank/DDBJ whole genome shotgun (WGS) entry which is preliminary data.</text>
</comment>
<dbReference type="RefSeq" id="WP_179658987.1">
    <property type="nucleotide sequence ID" value="NZ_JACBZR010000001.1"/>
</dbReference>
<dbReference type="PANTHER" id="PTHR23513:SF11">
    <property type="entry name" value="STAPHYLOFERRIN A TRANSPORTER"/>
    <property type="match status" value="1"/>
</dbReference>
<dbReference type="GO" id="GO:0022857">
    <property type="term" value="F:transmembrane transporter activity"/>
    <property type="evidence" value="ECO:0007669"/>
    <property type="project" value="InterPro"/>
</dbReference>
<dbReference type="InterPro" id="IPR036259">
    <property type="entry name" value="MFS_trans_sf"/>
</dbReference>
<dbReference type="Proteomes" id="UP000564496">
    <property type="component" value="Unassembled WGS sequence"/>
</dbReference>
<accession>A0A7Z0DN49</accession>
<dbReference type="InterPro" id="IPR020846">
    <property type="entry name" value="MFS_dom"/>
</dbReference>
<evidence type="ECO:0000256" key="6">
    <source>
        <dbReference type="SAM" id="Phobius"/>
    </source>
</evidence>
<sequence length="419" mass="44661">MSIKESLFVLKDRDFGWFFASRFVNIAGTSMSHIALAFAVLEVTDSASALGAVVAAHTIPMVIFLLVGGVIADRFPRRLVLQISNLSSALTQAVAAGLIITGNAEIWMLIVLEAVNGTMSAMAYPAMQGMVPQLVARKDLQPANLLLSMSRGALTILGPSVAAVLVVGVGAGWALAIDALAWLLAAIFLLPVRIPHRDKTGPKTSAVADLVEGWTYVRSTTWLWVVVLAFMVINTMWAGGMQVLGPVYAKSSSLGIQGWGLGSSAQAIGILVMTFALMRMTLRYPLRAGMLGVTLMGLPFIALGLWPQTVPFIIVMAVAGAGIEIFGLGWNLAMMENVPEEMQSRAWSYDMLGSYIAMPIGQLMYGPLGALFGAQPVFLASGVLCILICLATVAVPSVARLQRIEQPATEGRTQEPLRD</sequence>
<protein>
    <submittedName>
        <fullName evidence="8">MFS family permease</fullName>
    </submittedName>
</protein>
<feature type="transmembrane region" description="Helical" evidence="6">
    <location>
        <begin position="20"/>
        <end position="41"/>
    </location>
</feature>
<evidence type="ECO:0000256" key="2">
    <source>
        <dbReference type="ARBA" id="ARBA00022475"/>
    </source>
</evidence>
<evidence type="ECO:0000256" key="3">
    <source>
        <dbReference type="ARBA" id="ARBA00022692"/>
    </source>
</evidence>
<evidence type="ECO:0000256" key="4">
    <source>
        <dbReference type="ARBA" id="ARBA00022989"/>
    </source>
</evidence>
<feature type="transmembrane region" description="Helical" evidence="6">
    <location>
        <begin position="145"/>
        <end position="167"/>
    </location>
</feature>
<dbReference type="Gene3D" id="1.20.1250.20">
    <property type="entry name" value="MFS general substrate transporter like domains"/>
    <property type="match status" value="1"/>
</dbReference>
<dbReference type="GO" id="GO:0005886">
    <property type="term" value="C:plasma membrane"/>
    <property type="evidence" value="ECO:0007669"/>
    <property type="project" value="UniProtKB-SubCell"/>
</dbReference>
<feature type="transmembrane region" description="Helical" evidence="6">
    <location>
        <begin position="256"/>
        <end position="276"/>
    </location>
</feature>
<dbReference type="Pfam" id="PF07690">
    <property type="entry name" value="MFS_1"/>
    <property type="match status" value="1"/>
</dbReference>
<feature type="transmembrane region" description="Helical" evidence="6">
    <location>
        <begin position="312"/>
        <end position="334"/>
    </location>
</feature>
<keyword evidence="9" id="KW-1185">Reference proteome</keyword>
<dbReference type="AlphaFoldDB" id="A0A7Z0DN49"/>
<feature type="transmembrane region" description="Helical" evidence="6">
    <location>
        <begin position="377"/>
        <end position="399"/>
    </location>
</feature>
<evidence type="ECO:0000256" key="5">
    <source>
        <dbReference type="ARBA" id="ARBA00023136"/>
    </source>
</evidence>
<keyword evidence="2" id="KW-1003">Cell membrane</keyword>
<dbReference type="InterPro" id="IPR011701">
    <property type="entry name" value="MFS"/>
</dbReference>
<keyword evidence="4 6" id="KW-1133">Transmembrane helix</keyword>
<feature type="domain" description="Major facilitator superfamily (MFS) profile" evidence="7">
    <location>
        <begin position="1"/>
        <end position="400"/>
    </location>
</feature>
<comment type="subcellular location">
    <subcellularLocation>
        <location evidence="1">Cell membrane</location>
        <topology evidence="1">Multi-pass membrane protein</topology>
    </subcellularLocation>
</comment>
<keyword evidence="3 6" id="KW-0812">Transmembrane</keyword>
<feature type="transmembrane region" description="Helical" evidence="6">
    <location>
        <begin position="222"/>
        <end position="244"/>
    </location>
</feature>
<dbReference type="PROSITE" id="PS50850">
    <property type="entry name" value="MFS"/>
    <property type="match status" value="1"/>
</dbReference>
<evidence type="ECO:0000259" key="7">
    <source>
        <dbReference type="PROSITE" id="PS50850"/>
    </source>
</evidence>
<feature type="transmembrane region" description="Helical" evidence="6">
    <location>
        <begin position="346"/>
        <end position="365"/>
    </location>
</feature>
<evidence type="ECO:0000256" key="1">
    <source>
        <dbReference type="ARBA" id="ARBA00004651"/>
    </source>
</evidence>